<reference evidence="3 4" key="1">
    <citation type="submission" date="2024-09" db="EMBL/GenBank/DDBJ databases">
        <authorList>
            <person name="Sun Q."/>
            <person name="Mori K."/>
        </authorList>
    </citation>
    <scope>NUCLEOTIDE SEQUENCE [LARGE SCALE GENOMIC DNA]</scope>
    <source>
        <strain evidence="3 4">TBRC 1851</strain>
    </source>
</reference>
<evidence type="ECO:0000259" key="1">
    <source>
        <dbReference type="Pfam" id="PF00899"/>
    </source>
</evidence>
<keyword evidence="4" id="KW-1185">Reference proteome</keyword>
<dbReference type="PANTHER" id="PTHR10953">
    <property type="entry name" value="UBIQUITIN-ACTIVATING ENZYME E1"/>
    <property type="match status" value="1"/>
</dbReference>
<dbReference type="SUPFAM" id="SSF53335">
    <property type="entry name" value="S-adenosyl-L-methionine-dependent methyltransferases"/>
    <property type="match status" value="1"/>
</dbReference>
<keyword evidence="3" id="KW-0808">Transferase</keyword>
<gene>
    <name evidence="3" type="ORF">ACFHYQ_16685</name>
</gene>
<dbReference type="InterPro" id="IPR035985">
    <property type="entry name" value="Ubiquitin-activating_enz"/>
</dbReference>
<dbReference type="Proteomes" id="UP001589870">
    <property type="component" value="Unassembled WGS sequence"/>
</dbReference>
<dbReference type="PROSITE" id="PS00065">
    <property type="entry name" value="D_2_HYDROXYACID_DH_1"/>
    <property type="match status" value="1"/>
</dbReference>
<evidence type="ECO:0000313" key="4">
    <source>
        <dbReference type="Proteomes" id="UP001589870"/>
    </source>
</evidence>
<name>A0ABV6U692_9ACTN</name>
<dbReference type="InterPro" id="IPR000594">
    <property type="entry name" value="ThiF_NAD_FAD-bd"/>
</dbReference>
<dbReference type="Pfam" id="PF00899">
    <property type="entry name" value="ThiF"/>
    <property type="match status" value="1"/>
</dbReference>
<dbReference type="InterPro" id="IPR029063">
    <property type="entry name" value="SAM-dependent_MTases_sf"/>
</dbReference>
<protein>
    <submittedName>
        <fullName evidence="3">ThiF family adenylyltransferase</fullName>
    </submittedName>
</protein>
<dbReference type="Gene3D" id="3.40.50.150">
    <property type="entry name" value="Vaccinia Virus protein VP39"/>
    <property type="match status" value="1"/>
</dbReference>
<dbReference type="InterPro" id="IPR013216">
    <property type="entry name" value="Methyltransf_11"/>
</dbReference>
<dbReference type="SUPFAM" id="SSF69572">
    <property type="entry name" value="Activating enzymes of the ubiquitin-like proteins"/>
    <property type="match status" value="1"/>
</dbReference>
<dbReference type="Gene3D" id="3.40.50.720">
    <property type="entry name" value="NAD(P)-binding Rossmann-like Domain"/>
    <property type="match status" value="1"/>
</dbReference>
<dbReference type="InterPro" id="IPR045886">
    <property type="entry name" value="ThiF/MoeB/HesA"/>
</dbReference>
<dbReference type="InterPro" id="IPR029752">
    <property type="entry name" value="D-isomer_DH_CS1"/>
</dbReference>
<proteinExistence type="predicted"/>
<feature type="domain" description="Methyltransferase type 11" evidence="2">
    <location>
        <begin position="397"/>
        <end position="491"/>
    </location>
</feature>
<accession>A0ABV6U692</accession>
<feature type="domain" description="THIF-type NAD/FAD binding fold" evidence="1">
    <location>
        <begin position="106"/>
        <end position="340"/>
    </location>
</feature>
<evidence type="ECO:0000259" key="2">
    <source>
        <dbReference type="Pfam" id="PF08241"/>
    </source>
</evidence>
<dbReference type="Pfam" id="PF08241">
    <property type="entry name" value="Methyltransf_11"/>
    <property type="match status" value="1"/>
</dbReference>
<keyword evidence="3" id="KW-0548">Nucleotidyltransferase</keyword>
<dbReference type="RefSeq" id="WP_394302069.1">
    <property type="nucleotide sequence ID" value="NZ_JBHMQT010000036.1"/>
</dbReference>
<dbReference type="CDD" id="cd02440">
    <property type="entry name" value="AdoMet_MTases"/>
    <property type="match status" value="1"/>
</dbReference>
<comment type="caution">
    <text evidence="3">The sequence shown here is derived from an EMBL/GenBank/DDBJ whole genome shotgun (WGS) entry which is preliminary data.</text>
</comment>
<dbReference type="PANTHER" id="PTHR10953:SF102">
    <property type="entry name" value="ADENYLYLTRANSFERASE AND SULFURTRANSFERASE MOCS3"/>
    <property type="match status" value="1"/>
</dbReference>
<evidence type="ECO:0000313" key="3">
    <source>
        <dbReference type="EMBL" id="MFC0863941.1"/>
    </source>
</evidence>
<dbReference type="GO" id="GO:0016779">
    <property type="term" value="F:nucleotidyltransferase activity"/>
    <property type="evidence" value="ECO:0007669"/>
    <property type="project" value="UniProtKB-KW"/>
</dbReference>
<dbReference type="EMBL" id="JBHMQT010000036">
    <property type="protein sequence ID" value="MFC0863941.1"/>
    <property type="molecule type" value="Genomic_DNA"/>
</dbReference>
<organism evidence="3 4">
    <name type="scientific">Sphaerimonospora cavernae</name>
    <dbReference type="NCBI Taxonomy" id="1740611"/>
    <lineage>
        <taxon>Bacteria</taxon>
        <taxon>Bacillati</taxon>
        <taxon>Actinomycetota</taxon>
        <taxon>Actinomycetes</taxon>
        <taxon>Streptosporangiales</taxon>
        <taxon>Streptosporangiaceae</taxon>
        <taxon>Sphaerimonospora</taxon>
    </lineage>
</organism>
<sequence length="607" mass="66500">MDKLQIKPYLEVRKLGGTLRFGHVPPSGIEILDAPEFLTDLVGVLSAPTDRTSLVRYLTESAGIGADAAHELLDQLVDAHVVGAPIPATGRYARHLLYYDMIGMDPEAAQQVLARATVGIVGTGGIGSNVAMALAGAGIGHLVLTDGDEIELSNLTRQFLYAEDETGRIKVEVAAERLRRLNSTIQVTTVPDPASREMFDECLVGCDLVVLSADSPDELHEWIDEAAKRHGFGYLAAGYIESFGSVGPLVLPGTTACYECFRAEGELEQYLVEGEKPGPNLNMGMQAGSYGPLNLIVAAMAANEVLRCLLGAECRSAGTRLMLDSQSYRLHSEHFPRKADCHGCADLVGGPRWHAAVQRAELEDLYESDRAEVSFNAVVLDQLIERCSDARPGMMALDYGCGSGEQVVMLADRGASVVAFDQSQRMLDLLRARLPEGLADRVFISVGDSLPDYEAEFDLVLCNNVLDHVADLDSALIRFRRAVREDGRVVVSIPHPVKDGASWNRRNVNGRWQYEDLRLEQYFSEGPITKHREGPDGDVVMDVVTTHHRTVETYFAAFRRTGFQVCELYEPQPPGHAAVEHPEIWAKASKIPYFLVFVLRPEPTGGR</sequence>